<keyword evidence="3" id="KW-1185">Reference proteome</keyword>
<dbReference type="STRING" id="10195.A0A3M7Q0Q6"/>
<dbReference type="OrthoDB" id="5593012at2759"/>
<organism evidence="2 3">
    <name type="scientific">Brachionus plicatilis</name>
    <name type="common">Marine rotifer</name>
    <name type="synonym">Brachionus muelleri</name>
    <dbReference type="NCBI Taxonomy" id="10195"/>
    <lineage>
        <taxon>Eukaryota</taxon>
        <taxon>Metazoa</taxon>
        <taxon>Spiralia</taxon>
        <taxon>Gnathifera</taxon>
        <taxon>Rotifera</taxon>
        <taxon>Eurotatoria</taxon>
        <taxon>Monogononta</taxon>
        <taxon>Pseudotrocha</taxon>
        <taxon>Ploima</taxon>
        <taxon>Brachionidae</taxon>
        <taxon>Brachionus</taxon>
    </lineage>
</organism>
<dbReference type="AlphaFoldDB" id="A0A3M7Q0Q6"/>
<gene>
    <name evidence="2" type="ORF">BpHYR1_004183</name>
</gene>
<dbReference type="Proteomes" id="UP000276133">
    <property type="component" value="Unassembled WGS sequence"/>
</dbReference>
<keyword evidence="2" id="KW-0378">Hydrolase</keyword>
<evidence type="ECO:0000313" key="2">
    <source>
        <dbReference type="EMBL" id="RNA04575.1"/>
    </source>
</evidence>
<accession>A0A3M7Q0Q6</accession>
<dbReference type="GO" id="GO:0017111">
    <property type="term" value="F:ribonucleoside triphosphate phosphatase activity"/>
    <property type="evidence" value="ECO:0007669"/>
    <property type="project" value="UniProtKB-EC"/>
</dbReference>
<evidence type="ECO:0000256" key="1">
    <source>
        <dbReference type="SAM" id="MobiDB-lite"/>
    </source>
</evidence>
<name>A0A3M7Q0Q6_BRAPC</name>
<sequence>MALSNYQPVVFKGKDSARSQSEDSESELNKYASSISRELQPWPNSYNQPSELYKFVLNNSRHPPLMQTKSWNLAVPFIEQRYSHTPSESIANNYTPSAKNLKIKNLPQTKYRKVHVSTDESNLRRKIRKIPPLQLSTPRVKYAPSRALSPSEQIDTMLAIEREMDCVIDEPSEIDLERYYFYIEKGTSAEMIAPLAQDQFHRFYQSIPDTFTNSASSSIKELKEELAQEVIDDYVYSMKKSIVDYVLMNFDERKRLKIDAVPKLFRLRTIRAPVPWHNEYAKSHNWIQVNLHIINRVNSILKDIWSNE</sequence>
<feature type="compositionally biased region" description="Basic and acidic residues" evidence="1">
    <location>
        <begin position="12"/>
        <end position="21"/>
    </location>
</feature>
<proteinExistence type="predicted"/>
<dbReference type="EC" id="3.6.1.15" evidence="2"/>
<comment type="caution">
    <text evidence="2">The sequence shown here is derived from an EMBL/GenBank/DDBJ whole genome shotgun (WGS) entry which is preliminary data.</text>
</comment>
<reference evidence="2 3" key="1">
    <citation type="journal article" date="2018" name="Sci. Rep.">
        <title>Genomic signatures of local adaptation to the degree of environmental predictability in rotifers.</title>
        <authorList>
            <person name="Franch-Gras L."/>
            <person name="Hahn C."/>
            <person name="Garcia-Roger E.M."/>
            <person name="Carmona M.J."/>
            <person name="Serra M."/>
            <person name="Gomez A."/>
        </authorList>
    </citation>
    <scope>NUCLEOTIDE SEQUENCE [LARGE SCALE GENOMIC DNA]</scope>
    <source>
        <strain evidence="2">HYR1</strain>
    </source>
</reference>
<evidence type="ECO:0000313" key="3">
    <source>
        <dbReference type="Proteomes" id="UP000276133"/>
    </source>
</evidence>
<dbReference type="EMBL" id="REGN01008037">
    <property type="protein sequence ID" value="RNA04575.1"/>
    <property type="molecule type" value="Genomic_DNA"/>
</dbReference>
<feature type="region of interest" description="Disordered" evidence="1">
    <location>
        <begin position="1"/>
        <end position="27"/>
    </location>
</feature>
<protein>
    <submittedName>
        <fullName evidence="2">Dynein heavy chain axonemal</fullName>
        <ecNumber evidence="2">3.6.1.15</ecNumber>
    </submittedName>
</protein>